<evidence type="ECO:0000259" key="5">
    <source>
        <dbReference type="Pfam" id="PF17863"/>
    </source>
</evidence>
<dbReference type="GO" id="GO:0016887">
    <property type="term" value="F:ATP hydrolysis activity"/>
    <property type="evidence" value="ECO:0007669"/>
    <property type="project" value="InterPro"/>
</dbReference>
<gene>
    <name evidence="6" type="ORF">NCTC9185_03817</name>
</gene>
<keyword evidence="1" id="KW-0547">Nucleotide-binding</keyword>
<dbReference type="FunFam" id="3.40.50.300:FF:000640">
    <property type="entry name" value="MoxR family ATPase"/>
    <property type="match status" value="1"/>
</dbReference>
<dbReference type="AlphaFoldDB" id="A0A4U9D3M8"/>
<dbReference type="InterPro" id="IPR050764">
    <property type="entry name" value="CbbQ/NirQ/NorQ/GpvN"/>
</dbReference>
<dbReference type="PANTHER" id="PTHR42759">
    <property type="entry name" value="MOXR FAMILY PROTEIN"/>
    <property type="match status" value="1"/>
</dbReference>
<organism evidence="6 7">
    <name type="scientific">Raoultella terrigena</name>
    <name type="common">Klebsiella terrigena</name>
    <dbReference type="NCBI Taxonomy" id="577"/>
    <lineage>
        <taxon>Bacteria</taxon>
        <taxon>Pseudomonadati</taxon>
        <taxon>Pseudomonadota</taxon>
        <taxon>Gammaproteobacteria</taxon>
        <taxon>Enterobacterales</taxon>
        <taxon>Enterobacteriaceae</taxon>
        <taxon>Klebsiella/Raoultella group</taxon>
        <taxon>Raoultella</taxon>
    </lineage>
</organism>
<reference evidence="6 7" key="1">
    <citation type="submission" date="2019-04" db="EMBL/GenBank/DDBJ databases">
        <authorList>
            <consortium name="Pathogen Informatics"/>
        </authorList>
    </citation>
    <scope>NUCLEOTIDE SEQUENCE [LARGE SCALE GENOMIC DNA]</scope>
    <source>
        <strain evidence="6 7">NCTC9185</strain>
    </source>
</reference>
<dbReference type="InterPro" id="IPR011703">
    <property type="entry name" value="ATPase_AAA-3"/>
</dbReference>
<evidence type="ECO:0000256" key="2">
    <source>
        <dbReference type="ARBA" id="ARBA00022840"/>
    </source>
</evidence>
<dbReference type="Gene3D" id="3.40.50.300">
    <property type="entry name" value="P-loop containing nucleotide triphosphate hydrolases"/>
    <property type="match status" value="1"/>
</dbReference>
<name>A0A4U9D3M8_RAOTE</name>
<dbReference type="SUPFAM" id="SSF52540">
    <property type="entry name" value="P-loop containing nucleoside triphosphate hydrolases"/>
    <property type="match status" value="1"/>
</dbReference>
<evidence type="ECO:0000259" key="4">
    <source>
        <dbReference type="Pfam" id="PF07726"/>
    </source>
</evidence>
<keyword evidence="2" id="KW-0067">ATP-binding</keyword>
<dbReference type="Pfam" id="PF17863">
    <property type="entry name" value="AAA_lid_2"/>
    <property type="match status" value="1"/>
</dbReference>
<dbReference type="InterPro" id="IPR041628">
    <property type="entry name" value="ChlI/MoxR_AAA_lid"/>
</dbReference>
<evidence type="ECO:0000313" key="7">
    <source>
        <dbReference type="Proteomes" id="UP000339249"/>
    </source>
</evidence>
<evidence type="ECO:0000313" key="6">
    <source>
        <dbReference type="EMBL" id="VTN11856.1"/>
    </source>
</evidence>
<dbReference type="PANTHER" id="PTHR42759:SF1">
    <property type="entry name" value="MAGNESIUM-CHELATASE SUBUNIT CHLD"/>
    <property type="match status" value="1"/>
</dbReference>
<proteinExistence type="inferred from homology"/>
<dbReference type="Gene3D" id="1.10.8.80">
    <property type="entry name" value="Magnesium chelatase subunit I, C-Terminal domain"/>
    <property type="match status" value="1"/>
</dbReference>
<protein>
    <submittedName>
        <fullName evidence="6">Uncharacterized conserved protein (Some members contain a von Willebrand factor type A (VWA) domain)</fullName>
    </submittedName>
</protein>
<dbReference type="Proteomes" id="UP000339249">
    <property type="component" value="Unassembled WGS sequence"/>
</dbReference>
<dbReference type="GO" id="GO:0005524">
    <property type="term" value="F:ATP binding"/>
    <property type="evidence" value="ECO:0007669"/>
    <property type="project" value="UniProtKB-KW"/>
</dbReference>
<dbReference type="CDD" id="cd00009">
    <property type="entry name" value="AAA"/>
    <property type="match status" value="1"/>
</dbReference>
<sequence length="384" mass="42603">MNARKIAWFARRTGELGLNYLCPGIKAFFNYAEPILAGIVTLATRDFNGVATMNIRDNILQLEQRMNAQVLGQETLVRMLIIALLCDGHILLEGLPGLAKTRAVRELAGHISGEFRRIQFTPDLLPSDITGSEIYQQNATREEDQFRFRPGPVFGNIILADEINRASARVQSALLEAMEERHVTVAGKSWPLPGVFMVLATQNPVDQEGTWPLPEAQLDRFLMKVQVGYPSREHEQRVMQLVRAEQQEKYRGLTPEKTPPQPEALMLSQQEIASCWREIADIHVSSIIETYIVDLVNASRAPQSVSERLASYLAFGLSPRGTLALERCARAQAWLEGRDRRAPRRCAVYCPAGDAPSPDAQLSGNADGCSADDVVAMLLNAVVV</sequence>
<evidence type="ECO:0000256" key="3">
    <source>
        <dbReference type="ARBA" id="ARBA00061607"/>
    </source>
</evidence>
<evidence type="ECO:0000256" key="1">
    <source>
        <dbReference type="ARBA" id="ARBA00022741"/>
    </source>
</evidence>
<dbReference type="Pfam" id="PF07726">
    <property type="entry name" value="AAA_3"/>
    <property type="match status" value="1"/>
</dbReference>
<dbReference type="InterPro" id="IPR027417">
    <property type="entry name" value="P-loop_NTPase"/>
</dbReference>
<comment type="similarity">
    <text evidence="3">Belongs to the MoxR family.</text>
</comment>
<feature type="domain" description="ChlI/MoxR AAA lid" evidence="5">
    <location>
        <begin position="308"/>
        <end position="340"/>
    </location>
</feature>
<accession>A0A4U9D3M8</accession>
<dbReference type="EMBL" id="CABDVU010000001">
    <property type="protein sequence ID" value="VTN11856.1"/>
    <property type="molecule type" value="Genomic_DNA"/>
</dbReference>
<feature type="domain" description="ATPase AAA-3" evidence="4">
    <location>
        <begin position="89"/>
        <end position="223"/>
    </location>
</feature>